<name>A0AA47JEN9_VIBPH</name>
<proteinExistence type="predicted"/>
<dbReference type="AlphaFoldDB" id="A0AA47JEN9"/>
<sequence length="159" mass="18263">MNFELFFEEAERINLRLENVSHKDEKVGLLDNEALFQLPFICLAILILAKDRRKPRVEELGQLVGECIEKTMPAFKTSKQKIGWSANLRIRTINAMTFLESAGFIFINNRKSKLEITLKGKSLIGSALKEEDNLAYTLLEISKSYRNICVARQLDLELE</sequence>
<protein>
    <submittedName>
        <fullName evidence="1">Uncharacterized protein</fullName>
    </submittedName>
</protein>
<dbReference type="Proteomes" id="UP001156560">
    <property type="component" value="Chromosome 1"/>
</dbReference>
<reference evidence="1" key="1">
    <citation type="submission" date="2022-12" db="EMBL/GenBank/DDBJ databases">
        <title>Vibrio parahaemolyticus become highly virulent by producing novel Tc toxins.</title>
        <authorList>
            <person name="Yang F."/>
            <person name="You Y."/>
            <person name="Lai Q."/>
            <person name="Xu L."/>
            <person name="Li F."/>
        </authorList>
    </citation>
    <scope>NUCLEOTIDE SEQUENCE</scope>
    <source>
        <strain evidence="1">Vp-HL-202005</strain>
    </source>
</reference>
<evidence type="ECO:0000313" key="1">
    <source>
        <dbReference type="EMBL" id="WAT89364.1"/>
    </source>
</evidence>
<organism evidence="1 2">
    <name type="scientific">Vibrio parahaemolyticus</name>
    <dbReference type="NCBI Taxonomy" id="670"/>
    <lineage>
        <taxon>Bacteria</taxon>
        <taxon>Pseudomonadati</taxon>
        <taxon>Pseudomonadota</taxon>
        <taxon>Gammaproteobacteria</taxon>
        <taxon>Vibrionales</taxon>
        <taxon>Vibrionaceae</taxon>
        <taxon>Vibrio</taxon>
    </lineage>
</organism>
<dbReference type="EMBL" id="CP114194">
    <property type="protein sequence ID" value="WAT89364.1"/>
    <property type="molecule type" value="Genomic_DNA"/>
</dbReference>
<evidence type="ECO:0000313" key="2">
    <source>
        <dbReference type="Proteomes" id="UP001156560"/>
    </source>
</evidence>
<accession>A0AA47JEN9</accession>
<gene>
    <name evidence="1" type="ORF">O1Q84_12085</name>
</gene>
<dbReference type="RefSeq" id="WP_050907559.1">
    <property type="nucleotide sequence ID" value="NZ_CP114194.1"/>
</dbReference>